<accession>A0A6L9QTN1</accession>
<proteinExistence type="predicted"/>
<keyword evidence="1" id="KW-0472">Membrane</keyword>
<evidence type="ECO:0000313" key="3">
    <source>
        <dbReference type="Proteomes" id="UP000475532"/>
    </source>
</evidence>
<name>A0A6L9QTN1_9ACTN</name>
<evidence type="ECO:0000313" key="2">
    <source>
        <dbReference type="EMBL" id="NEA27993.1"/>
    </source>
</evidence>
<dbReference type="AlphaFoldDB" id="A0A6L9QTN1"/>
<protein>
    <submittedName>
        <fullName evidence="2">Uncharacterized protein</fullName>
    </submittedName>
</protein>
<feature type="transmembrane region" description="Helical" evidence="1">
    <location>
        <begin position="31"/>
        <end position="55"/>
    </location>
</feature>
<dbReference type="EMBL" id="JAAGLI010000976">
    <property type="protein sequence ID" value="NEA27993.1"/>
    <property type="molecule type" value="Genomic_DNA"/>
</dbReference>
<organism evidence="2 3">
    <name type="scientific">Actinomadura bangladeshensis</name>
    <dbReference type="NCBI Taxonomy" id="453573"/>
    <lineage>
        <taxon>Bacteria</taxon>
        <taxon>Bacillati</taxon>
        <taxon>Actinomycetota</taxon>
        <taxon>Actinomycetes</taxon>
        <taxon>Streptosporangiales</taxon>
        <taxon>Thermomonosporaceae</taxon>
        <taxon>Actinomadura</taxon>
    </lineage>
</organism>
<gene>
    <name evidence="2" type="ORF">G3I70_36660</name>
</gene>
<keyword evidence="1" id="KW-1133">Transmembrane helix</keyword>
<comment type="caution">
    <text evidence="2">The sequence shown here is derived from an EMBL/GenBank/DDBJ whole genome shotgun (WGS) entry which is preliminary data.</text>
</comment>
<evidence type="ECO:0000256" key="1">
    <source>
        <dbReference type="SAM" id="Phobius"/>
    </source>
</evidence>
<dbReference type="RefSeq" id="WP_163062537.1">
    <property type="nucleotide sequence ID" value="NZ_JAAGLI010000976.1"/>
</dbReference>
<dbReference type="Proteomes" id="UP000475532">
    <property type="component" value="Unassembled WGS sequence"/>
</dbReference>
<keyword evidence="1" id="KW-0812">Transmembrane</keyword>
<reference evidence="2 3" key="1">
    <citation type="submission" date="2020-01" db="EMBL/GenBank/DDBJ databases">
        <title>Insect and environment-associated Actinomycetes.</title>
        <authorList>
            <person name="Currrie C."/>
            <person name="Chevrette M."/>
            <person name="Carlson C."/>
            <person name="Stubbendieck R."/>
            <person name="Wendt-Pienkowski E."/>
        </authorList>
    </citation>
    <scope>NUCLEOTIDE SEQUENCE [LARGE SCALE GENOMIC DNA]</scope>
    <source>
        <strain evidence="2 3">SID10258</strain>
    </source>
</reference>
<sequence>MHAYLAEPQNHPDNETGINWSGLLSTVTDQAGSLIVIALVVMLAMLGTAVLVYTVTRQRHVTRPD</sequence>